<protein>
    <submittedName>
        <fullName evidence="6">TetR family transcriptional regulator</fullName>
    </submittedName>
</protein>
<evidence type="ECO:0000256" key="2">
    <source>
        <dbReference type="ARBA" id="ARBA00023125"/>
    </source>
</evidence>
<dbReference type="InterPro" id="IPR023772">
    <property type="entry name" value="DNA-bd_HTH_TetR-type_CS"/>
</dbReference>
<name>A0A845MJ06_9PROT</name>
<feature type="DNA-binding region" description="H-T-H motif" evidence="4">
    <location>
        <begin position="41"/>
        <end position="60"/>
    </location>
</feature>
<dbReference type="InterPro" id="IPR036271">
    <property type="entry name" value="Tet_transcr_reg_TetR-rel_C_sf"/>
</dbReference>
<organism evidence="6 7">
    <name type="scientific">Sneathiella chungangensis</name>
    <dbReference type="NCBI Taxonomy" id="1418234"/>
    <lineage>
        <taxon>Bacteria</taxon>
        <taxon>Pseudomonadati</taxon>
        <taxon>Pseudomonadota</taxon>
        <taxon>Alphaproteobacteria</taxon>
        <taxon>Sneathiellales</taxon>
        <taxon>Sneathiellaceae</taxon>
        <taxon>Sneathiella</taxon>
    </lineage>
</organism>
<evidence type="ECO:0000256" key="3">
    <source>
        <dbReference type="ARBA" id="ARBA00023163"/>
    </source>
</evidence>
<sequence length="194" mass="21811">MSNSTKSKVRPRGRPRSEKLELEIIRATISILASVGYHEMTMELVATEAGSSRPAIYRRWKSKQELVVAALAKRFNDVIPIVVDTGSTQKDVATMLKSFLSLLRKDGMDQAILSIIPEIRRDDELGLLFKKIEIGRRLFLAKAIMRGKMRGDIDPNINVNLAIDQLLGGIYFRLIFRDGIPADKDVEDMVNALL</sequence>
<dbReference type="PANTHER" id="PTHR30055:SF148">
    <property type="entry name" value="TETR-FAMILY TRANSCRIPTIONAL REGULATOR"/>
    <property type="match status" value="1"/>
</dbReference>
<dbReference type="Proteomes" id="UP000445696">
    <property type="component" value="Unassembled WGS sequence"/>
</dbReference>
<dbReference type="RefSeq" id="WP_161340367.1">
    <property type="nucleotide sequence ID" value="NZ_JBHSDG010000003.1"/>
</dbReference>
<proteinExistence type="predicted"/>
<dbReference type="EMBL" id="WTVA01000015">
    <property type="protein sequence ID" value="MZR23928.1"/>
    <property type="molecule type" value="Genomic_DNA"/>
</dbReference>
<dbReference type="InterPro" id="IPR011075">
    <property type="entry name" value="TetR_C"/>
</dbReference>
<evidence type="ECO:0000256" key="4">
    <source>
        <dbReference type="PROSITE-ProRule" id="PRU00335"/>
    </source>
</evidence>
<dbReference type="GO" id="GO:0003700">
    <property type="term" value="F:DNA-binding transcription factor activity"/>
    <property type="evidence" value="ECO:0007669"/>
    <property type="project" value="TreeGrafter"/>
</dbReference>
<dbReference type="PANTHER" id="PTHR30055">
    <property type="entry name" value="HTH-TYPE TRANSCRIPTIONAL REGULATOR RUTR"/>
    <property type="match status" value="1"/>
</dbReference>
<dbReference type="PROSITE" id="PS01081">
    <property type="entry name" value="HTH_TETR_1"/>
    <property type="match status" value="1"/>
</dbReference>
<keyword evidence="2 4" id="KW-0238">DNA-binding</keyword>
<keyword evidence="3" id="KW-0804">Transcription</keyword>
<accession>A0A845MJ06</accession>
<dbReference type="Gene3D" id="1.10.10.60">
    <property type="entry name" value="Homeodomain-like"/>
    <property type="match status" value="1"/>
</dbReference>
<dbReference type="GO" id="GO:0000976">
    <property type="term" value="F:transcription cis-regulatory region binding"/>
    <property type="evidence" value="ECO:0007669"/>
    <property type="project" value="TreeGrafter"/>
</dbReference>
<comment type="caution">
    <text evidence="6">The sequence shown here is derived from an EMBL/GenBank/DDBJ whole genome shotgun (WGS) entry which is preliminary data.</text>
</comment>
<dbReference type="SUPFAM" id="SSF46689">
    <property type="entry name" value="Homeodomain-like"/>
    <property type="match status" value="1"/>
</dbReference>
<evidence type="ECO:0000259" key="5">
    <source>
        <dbReference type="PROSITE" id="PS50977"/>
    </source>
</evidence>
<dbReference type="PROSITE" id="PS50977">
    <property type="entry name" value="HTH_TETR_2"/>
    <property type="match status" value="1"/>
</dbReference>
<keyword evidence="7" id="KW-1185">Reference proteome</keyword>
<dbReference type="InterPro" id="IPR001647">
    <property type="entry name" value="HTH_TetR"/>
</dbReference>
<dbReference type="PRINTS" id="PR00455">
    <property type="entry name" value="HTHTETR"/>
</dbReference>
<dbReference type="Gene3D" id="1.10.357.10">
    <property type="entry name" value="Tetracycline Repressor, domain 2"/>
    <property type="match status" value="1"/>
</dbReference>
<evidence type="ECO:0000313" key="6">
    <source>
        <dbReference type="EMBL" id="MZR23928.1"/>
    </source>
</evidence>
<reference evidence="6 7" key="1">
    <citation type="journal article" date="2014" name="Int. J. Syst. Evol. Microbiol.">
        <title>Sneathiella chungangensis sp. nov., isolated from a marine sand, and emended description of the genus Sneathiella.</title>
        <authorList>
            <person name="Siamphan C."/>
            <person name="Kim H."/>
            <person name="Lee J.S."/>
            <person name="Kim W."/>
        </authorList>
    </citation>
    <scope>NUCLEOTIDE SEQUENCE [LARGE SCALE GENOMIC DNA]</scope>
    <source>
        <strain evidence="6 7">KCTC 32476</strain>
    </source>
</reference>
<dbReference type="InterPro" id="IPR050109">
    <property type="entry name" value="HTH-type_TetR-like_transc_reg"/>
</dbReference>
<gene>
    <name evidence="6" type="ORF">GQF03_16455</name>
</gene>
<dbReference type="Pfam" id="PF16859">
    <property type="entry name" value="TetR_C_11"/>
    <property type="match status" value="1"/>
</dbReference>
<dbReference type="SUPFAM" id="SSF48498">
    <property type="entry name" value="Tetracyclin repressor-like, C-terminal domain"/>
    <property type="match status" value="1"/>
</dbReference>
<dbReference type="OrthoDB" id="9796019at2"/>
<dbReference type="InterPro" id="IPR009057">
    <property type="entry name" value="Homeodomain-like_sf"/>
</dbReference>
<evidence type="ECO:0000313" key="7">
    <source>
        <dbReference type="Proteomes" id="UP000445696"/>
    </source>
</evidence>
<evidence type="ECO:0000256" key="1">
    <source>
        <dbReference type="ARBA" id="ARBA00023015"/>
    </source>
</evidence>
<dbReference type="Pfam" id="PF00440">
    <property type="entry name" value="TetR_N"/>
    <property type="match status" value="1"/>
</dbReference>
<keyword evidence="1" id="KW-0805">Transcription regulation</keyword>
<feature type="domain" description="HTH tetR-type" evidence="5">
    <location>
        <begin position="18"/>
        <end position="78"/>
    </location>
</feature>
<dbReference type="AlphaFoldDB" id="A0A845MJ06"/>